<name>A0ABM0GLT1_SACKO</name>
<evidence type="ECO:0000313" key="5">
    <source>
        <dbReference type="RefSeq" id="XP_002732751.1"/>
    </source>
</evidence>
<dbReference type="Pfam" id="PF02441">
    <property type="entry name" value="Flavoprotein"/>
    <property type="match status" value="1"/>
</dbReference>
<reference evidence="5" key="1">
    <citation type="submission" date="2025-08" db="UniProtKB">
        <authorList>
            <consortium name="RefSeq"/>
        </authorList>
    </citation>
    <scope>IDENTIFICATION</scope>
    <source>
        <tissue evidence="5">Testes</tissue>
    </source>
</reference>
<accession>A0ABM0GLT1</accession>
<dbReference type="InterPro" id="IPR036551">
    <property type="entry name" value="Flavin_trans-like"/>
</dbReference>
<dbReference type="SUPFAM" id="SSF52507">
    <property type="entry name" value="Homo-oligomeric flavin-containing Cys decarboxylases, HFCD"/>
    <property type="match status" value="1"/>
</dbReference>
<evidence type="ECO:0000259" key="3">
    <source>
        <dbReference type="Pfam" id="PF02441"/>
    </source>
</evidence>
<dbReference type="GeneID" id="100373160"/>
<sequence length="186" mass="21059">MMEKKNVLIGCTGSVASILMNQLVTELQGSIENIEIRVVATKHSQHFFDSTSLPVKVYQDEDEWKAWTNRSDPVLHIELRKWADMFLIAPLDANTLAKISNGLCDNLLTTIARAWDLKKCFLFCPAMNTLMWEHPVTSKHINILKQWGYKEIPCIEKTLVCGDTGFGAMAEISTIVKTVKENLEEC</sequence>
<dbReference type="PANTHER" id="PTHR14359:SF6">
    <property type="entry name" value="PHOSPHOPANTOTHENOYLCYSTEINE DECARBOXYLASE"/>
    <property type="match status" value="1"/>
</dbReference>
<evidence type="ECO:0000256" key="1">
    <source>
        <dbReference type="ARBA" id="ARBA00022993"/>
    </source>
</evidence>
<evidence type="ECO:0000313" key="4">
    <source>
        <dbReference type="Proteomes" id="UP000694865"/>
    </source>
</evidence>
<comment type="similarity">
    <text evidence="2">Belongs to the HFCD (homooligomeric flavin containing Cys decarboxylase) superfamily.</text>
</comment>
<proteinExistence type="inferred from homology"/>
<keyword evidence="4" id="KW-1185">Reference proteome</keyword>
<gene>
    <name evidence="5" type="primary">LOC100373160</name>
</gene>
<dbReference type="Gene3D" id="3.40.50.1950">
    <property type="entry name" value="Flavin prenyltransferase-like"/>
    <property type="match status" value="1"/>
</dbReference>
<dbReference type="InterPro" id="IPR003382">
    <property type="entry name" value="Flavoprotein"/>
</dbReference>
<protein>
    <submittedName>
        <fullName evidence="5">Phosphopantothenoylcysteine decarboxylase-like</fullName>
    </submittedName>
</protein>
<dbReference type="Proteomes" id="UP000694865">
    <property type="component" value="Unplaced"/>
</dbReference>
<organism evidence="4 5">
    <name type="scientific">Saccoglossus kowalevskii</name>
    <name type="common">Acorn worm</name>
    <dbReference type="NCBI Taxonomy" id="10224"/>
    <lineage>
        <taxon>Eukaryota</taxon>
        <taxon>Metazoa</taxon>
        <taxon>Hemichordata</taxon>
        <taxon>Enteropneusta</taxon>
        <taxon>Harrimaniidae</taxon>
        <taxon>Saccoglossus</taxon>
    </lineage>
</organism>
<evidence type="ECO:0000256" key="2">
    <source>
        <dbReference type="ARBA" id="ARBA00038350"/>
    </source>
</evidence>
<feature type="domain" description="Flavoprotein" evidence="3">
    <location>
        <begin position="5"/>
        <end position="181"/>
    </location>
</feature>
<keyword evidence="1" id="KW-0173">Coenzyme A biosynthesis</keyword>
<dbReference type="RefSeq" id="XP_002732751.1">
    <property type="nucleotide sequence ID" value="XM_002732705.2"/>
</dbReference>
<dbReference type="PANTHER" id="PTHR14359">
    <property type="entry name" value="HOMO-OLIGOMERIC FLAVIN CONTAINING CYS DECARBOXYLASE FAMILY"/>
    <property type="match status" value="1"/>
</dbReference>